<dbReference type="Pfam" id="PF00144">
    <property type="entry name" value="Beta-lactamase"/>
    <property type="match status" value="1"/>
</dbReference>
<evidence type="ECO:0000313" key="2">
    <source>
        <dbReference type="EMBL" id="RNL78151.1"/>
    </source>
</evidence>
<dbReference type="OrthoDB" id="1357763at2"/>
<dbReference type="Proteomes" id="UP000267469">
    <property type="component" value="Unassembled WGS sequence"/>
</dbReference>
<feature type="domain" description="Beta-lactamase-related" evidence="1">
    <location>
        <begin position="46"/>
        <end position="357"/>
    </location>
</feature>
<dbReference type="PROSITE" id="PS51257">
    <property type="entry name" value="PROKAR_LIPOPROTEIN"/>
    <property type="match status" value="1"/>
</dbReference>
<protein>
    <submittedName>
        <fullName evidence="2">Class A beta-lactamase-related serine hydrolase</fullName>
    </submittedName>
</protein>
<dbReference type="EMBL" id="RJTM01000136">
    <property type="protein sequence ID" value="RNL78151.1"/>
    <property type="molecule type" value="Genomic_DNA"/>
</dbReference>
<dbReference type="InterPro" id="IPR012338">
    <property type="entry name" value="Beta-lactam/transpept-like"/>
</dbReference>
<keyword evidence="2" id="KW-0378">Hydrolase</keyword>
<reference evidence="2 3" key="1">
    <citation type="submission" date="2018-10" db="EMBL/GenBank/DDBJ databases">
        <title>Sinomicrobium pectinilyticum sp. nov., a pectinase-producing bacterium isolated from alkaline and saline soil, and emended description of the genus Sinomicrobium.</title>
        <authorList>
            <person name="Cheng B."/>
            <person name="Li C."/>
            <person name="Lai Q."/>
            <person name="Du M."/>
            <person name="Shao Z."/>
            <person name="Xu P."/>
            <person name="Yang C."/>
        </authorList>
    </citation>
    <scope>NUCLEOTIDE SEQUENCE [LARGE SCALE GENOMIC DNA]</scope>
    <source>
        <strain evidence="2 3">5DNS001</strain>
    </source>
</reference>
<keyword evidence="3" id="KW-1185">Reference proteome</keyword>
<dbReference type="Gene3D" id="3.40.710.10">
    <property type="entry name" value="DD-peptidase/beta-lactamase superfamily"/>
    <property type="match status" value="1"/>
</dbReference>
<dbReference type="SUPFAM" id="SSF56601">
    <property type="entry name" value="beta-lactamase/transpeptidase-like"/>
    <property type="match status" value="1"/>
</dbReference>
<gene>
    <name evidence="2" type="ORF">ED312_19650</name>
</gene>
<dbReference type="RefSeq" id="WP_123217735.1">
    <property type="nucleotide sequence ID" value="NZ_RJTM01000136.1"/>
</dbReference>
<dbReference type="GO" id="GO:0016787">
    <property type="term" value="F:hydrolase activity"/>
    <property type="evidence" value="ECO:0007669"/>
    <property type="project" value="UniProtKB-KW"/>
</dbReference>
<sequence>MIKGLSGFLYFFCLVTGTTSCISQERTEIRNLKGFEVTADSLSVFLQSRMDTLNIPGLSIAVINDSKVVYHHTLGYANLGKKLPVTGKTIFEGASLSKSVFAFFVMKFVEEGKLDLDKPLYEYLPYPDIAHDDRYKKITARMVLSHRSGLPNWRENEDDKKLKIKFEPGTDYEYSGEGYQYLAMVLKHIEGTDWNGLETIFQDKVAKPIGMKHTAFIPTPYTNENKAEPYNNQRQRIDWENDYWYKKDKGKFVAPASILSEPMDFSKWMIAVMNQEQLSENSYRELFKHHSKISTSSTGINVYYTLGFLTADKAYSNTYFHSGNNAGFTCFYLMDTEKDWGYVLFTNSEHGEKLGNEVWDYFETEY</sequence>
<evidence type="ECO:0000313" key="3">
    <source>
        <dbReference type="Proteomes" id="UP000267469"/>
    </source>
</evidence>
<organism evidence="2 3">
    <name type="scientific">Sinomicrobium pectinilyticum</name>
    <dbReference type="NCBI Taxonomy" id="1084421"/>
    <lineage>
        <taxon>Bacteria</taxon>
        <taxon>Pseudomonadati</taxon>
        <taxon>Bacteroidota</taxon>
        <taxon>Flavobacteriia</taxon>
        <taxon>Flavobacteriales</taxon>
        <taxon>Flavobacteriaceae</taxon>
        <taxon>Sinomicrobium</taxon>
    </lineage>
</organism>
<name>A0A3N0DRL2_SINP1</name>
<accession>A0A3N0DRL2</accession>
<dbReference type="PANTHER" id="PTHR43283:SF18">
    <property type="match status" value="1"/>
</dbReference>
<dbReference type="InterPro" id="IPR050789">
    <property type="entry name" value="Diverse_Enzym_Activities"/>
</dbReference>
<evidence type="ECO:0000259" key="1">
    <source>
        <dbReference type="Pfam" id="PF00144"/>
    </source>
</evidence>
<dbReference type="AlphaFoldDB" id="A0A3N0DRL2"/>
<comment type="caution">
    <text evidence="2">The sequence shown here is derived from an EMBL/GenBank/DDBJ whole genome shotgun (WGS) entry which is preliminary data.</text>
</comment>
<dbReference type="InterPro" id="IPR001466">
    <property type="entry name" value="Beta-lactam-related"/>
</dbReference>
<dbReference type="PANTHER" id="PTHR43283">
    <property type="entry name" value="BETA-LACTAMASE-RELATED"/>
    <property type="match status" value="1"/>
</dbReference>
<proteinExistence type="predicted"/>